<dbReference type="Gene3D" id="3.20.20.70">
    <property type="entry name" value="Aldolase class I"/>
    <property type="match status" value="1"/>
</dbReference>
<dbReference type="Proteomes" id="UP000339249">
    <property type="component" value="Unassembled WGS sequence"/>
</dbReference>
<evidence type="ECO:0000313" key="3">
    <source>
        <dbReference type="EMBL" id="VTN10815.1"/>
    </source>
</evidence>
<dbReference type="SUPFAM" id="SSF54631">
    <property type="entry name" value="CBS-domain pair"/>
    <property type="match status" value="1"/>
</dbReference>
<reference evidence="3 4" key="1">
    <citation type="submission" date="2019-04" db="EMBL/GenBank/DDBJ databases">
        <authorList>
            <consortium name="Pathogen Informatics"/>
        </authorList>
    </citation>
    <scope>NUCLEOTIDE SEQUENCE [LARGE SCALE GENOMIC DNA]</scope>
    <source>
        <strain evidence="3 4">NCTC9185</strain>
    </source>
</reference>
<proteinExistence type="predicted"/>
<feature type="domain" description="CBS" evidence="2">
    <location>
        <begin position="6"/>
        <end position="32"/>
    </location>
</feature>
<dbReference type="EC" id="1.1.1.205" evidence="3"/>
<evidence type="ECO:0000256" key="1">
    <source>
        <dbReference type="ARBA" id="ARBA00023122"/>
    </source>
</evidence>
<dbReference type="Pfam" id="PF00571">
    <property type="entry name" value="CBS"/>
    <property type="match status" value="1"/>
</dbReference>
<name>A0A4U9D4Y0_RAOTE</name>
<dbReference type="InterPro" id="IPR000644">
    <property type="entry name" value="CBS_dom"/>
</dbReference>
<organism evidence="3 4">
    <name type="scientific">Raoultella terrigena</name>
    <name type="common">Klebsiella terrigena</name>
    <dbReference type="NCBI Taxonomy" id="577"/>
    <lineage>
        <taxon>Bacteria</taxon>
        <taxon>Pseudomonadati</taxon>
        <taxon>Pseudomonadota</taxon>
        <taxon>Gammaproteobacteria</taxon>
        <taxon>Enterobacterales</taxon>
        <taxon>Enterobacteriaceae</taxon>
        <taxon>Klebsiella/Raoultella group</taxon>
        <taxon>Raoultella</taxon>
    </lineage>
</organism>
<sequence length="41" mass="4503">MKELTARNGFAGYPVVTEDNELVGIITGRDVRFVTGHEPGR</sequence>
<evidence type="ECO:0000259" key="2">
    <source>
        <dbReference type="Pfam" id="PF00571"/>
    </source>
</evidence>
<dbReference type="EMBL" id="CABDVU010000001">
    <property type="protein sequence ID" value="VTN10815.1"/>
    <property type="molecule type" value="Genomic_DNA"/>
</dbReference>
<dbReference type="InterPro" id="IPR013785">
    <property type="entry name" value="Aldolase_TIM"/>
</dbReference>
<dbReference type="AlphaFoldDB" id="A0A4U9D4Y0"/>
<protein>
    <submittedName>
        <fullName evidence="3">Inosine-5'-monophosphate dehydrogenase</fullName>
        <ecNumber evidence="3">1.1.1.205</ecNumber>
    </submittedName>
</protein>
<accession>A0A4U9D4Y0</accession>
<evidence type="ECO:0000313" key="4">
    <source>
        <dbReference type="Proteomes" id="UP000339249"/>
    </source>
</evidence>
<gene>
    <name evidence="3" type="primary">guaB_3</name>
    <name evidence="3" type="ORF">NCTC9185_02747</name>
</gene>
<dbReference type="InterPro" id="IPR046342">
    <property type="entry name" value="CBS_dom_sf"/>
</dbReference>
<dbReference type="GO" id="GO:0003938">
    <property type="term" value="F:IMP dehydrogenase activity"/>
    <property type="evidence" value="ECO:0007669"/>
    <property type="project" value="UniProtKB-EC"/>
</dbReference>
<keyword evidence="3" id="KW-0560">Oxidoreductase</keyword>
<keyword evidence="1" id="KW-0129">CBS domain</keyword>